<name>A0A024G0Q9_9STRA</name>
<reference evidence="1 2" key="1">
    <citation type="submission" date="2012-05" db="EMBL/GenBank/DDBJ databases">
        <title>Recombination and specialization in a pathogen metapopulation.</title>
        <authorList>
            <person name="Gardiner A."/>
            <person name="Kemen E."/>
            <person name="Schultz-Larsen T."/>
            <person name="MacLean D."/>
            <person name="Van Oosterhout C."/>
            <person name="Jones J.D.G."/>
        </authorList>
    </citation>
    <scope>NUCLEOTIDE SEQUENCE [LARGE SCALE GENOMIC DNA]</scope>
    <source>
        <strain evidence="1 2">Ac Nc2</strain>
    </source>
</reference>
<sequence length="133" mass="15233">MAALIETAYCGTIFLVLTRNVASTSVHAILPRVIRRGQRCTTKYVGIEVHLLLADALYLHTTIPMKHQCLQFNLKRVFQRLQGTFMTSQGHMNCGRFRAVLKSFLNRSRPTTLLNRNSKTWNCLISIDEHKLC</sequence>
<evidence type="ECO:0000313" key="1">
    <source>
        <dbReference type="EMBL" id="CCI40255.1"/>
    </source>
</evidence>
<evidence type="ECO:0000313" key="2">
    <source>
        <dbReference type="Proteomes" id="UP000053237"/>
    </source>
</evidence>
<keyword evidence="2" id="KW-1185">Reference proteome</keyword>
<accession>A0A024G0Q9</accession>
<organism evidence="1 2">
    <name type="scientific">Albugo candida</name>
    <dbReference type="NCBI Taxonomy" id="65357"/>
    <lineage>
        <taxon>Eukaryota</taxon>
        <taxon>Sar</taxon>
        <taxon>Stramenopiles</taxon>
        <taxon>Oomycota</taxon>
        <taxon>Peronosporomycetes</taxon>
        <taxon>Albuginales</taxon>
        <taxon>Albuginaceae</taxon>
        <taxon>Albugo</taxon>
    </lineage>
</organism>
<dbReference type="Proteomes" id="UP000053237">
    <property type="component" value="Unassembled WGS sequence"/>
</dbReference>
<comment type="caution">
    <text evidence="1">The sequence shown here is derived from an EMBL/GenBank/DDBJ whole genome shotgun (WGS) entry which is preliminary data.</text>
</comment>
<gene>
    <name evidence="1" type="ORF">BN9_010390</name>
</gene>
<dbReference type="AlphaFoldDB" id="A0A024G0Q9"/>
<protein>
    <submittedName>
        <fullName evidence="1">Uncharacterized protein</fullName>
    </submittedName>
</protein>
<dbReference type="InParanoid" id="A0A024G0Q9"/>
<dbReference type="EMBL" id="CAIX01000007">
    <property type="protein sequence ID" value="CCI40255.1"/>
    <property type="molecule type" value="Genomic_DNA"/>
</dbReference>
<proteinExistence type="predicted"/>